<gene>
    <name evidence="1" type="ORF">AWB69_03190</name>
</gene>
<sequence>MNRRKPELQTIDLATWPGIAWTDLDSEARKIMRQRMHALELFVQGEPVHAIENSTGVNRRQLYRWLERGLSLHADGCVFGFRALQPHSRVVPYARLTGVVVQGERGSRGTAGAFSQLLERYPALGMWLRLQVKRCRVTIEQIHTDGRLHTRLHGLQPLHVAFLQECRAAGLTVADYPFNTDGRAIRSLGARLKAEMLRTFAAGARAAGASHLKGLPYHDNEAGVPSAKRPYQVVEFDGHRLDIRLKIVVRD</sequence>
<dbReference type="EMBL" id="FCOK02000018">
    <property type="protein sequence ID" value="SAL34650.1"/>
    <property type="molecule type" value="Genomic_DNA"/>
</dbReference>
<accession>A0A158GT85</accession>
<evidence type="ECO:0000313" key="1">
    <source>
        <dbReference type="EMBL" id="SAL34650.1"/>
    </source>
</evidence>
<dbReference type="AlphaFoldDB" id="A0A158GT85"/>
<evidence type="ECO:0000313" key="2">
    <source>
        <dbReference type="Proteomes" id="UP000054683"/>
    </source>
</evidence>
<name>A0A158GT85_9BURK</name>
<dbReference type="Proteomes" id="UP000054683">
    <property type="component" value="Unassembled WGS sequence"/>
</dbReference>
<proteinExistence type="predicted"/>
<organism evidence="1 2">
    <name type="scientific">Caballeronia udeis</name>
    <dbReference type="NCBI Taxonomy" id="1232866"/>
    <lineage>
        <taxon>Bacteria</taxon>
        <taxon>Pseudomonadati</taxon>
        <taxon>Pseudomonadota</taxon>
        <taxon>Betaproteobacteria</taxon>
        <taxon>Burkholderiales</taxon>
        <taxon>Burkholderiaceae</taxon>
        <taxon>Caballeronia</taxon>
    </lineage>
</organism>
<protein>
    <submittedName>
        <fullName evidence="1">Integrase catalytic region</fullName>
    </submittedName>
</protein>
<reference evidence="1 2" key="1">
    <citation type="submission" date="2016-01" db="EMBL/GenBank/DDBJ databases">
        <authorList>
            <person name="Oliw E.H."/>
        </authorList>
    </citation>
    <scope>NUCLEOTIDE SEQUENCE [LARGE SCALE GENOMIC DNA]</scope>
    <source>
        <strain evidence="1">LMG 27134</strain>
    </source>
</reference>